<dbReference type="PANTHER" id="PTHR42878:SF15">
    <property type="entry name" value="BACTERIOPHYTOCHROME"/>
    <property type="match status" value="1"/>
</dbReference>
<dbReference type="InterPro" id="IPR050351">
    <property type="entry name" value="BphY/WalK/GraS-like"/>
</dbReference>
<dbReference type="PROSITE" id="PS50046">
    <property type="entry name" value="PHYTOCHROME_2"/>
    <property type="match status" value="1"/>
</dbReference>
<dbReference type="Pfam" id="PF01590">
    <property type="entry name" value="GAF"/>
    <property type="match status" value="1"/>
</dbReference>
<evidence type="ECO:0000256" key="3">
    <source>
        <dbReference type="ARBA" id="ARBA00012438"/>
    </source>
</evidence>
<dbReference type="SMART" id="SM00065">
    <property type="entry name" value="GAF"/>
    <property type="match status" value="1"/>
</dbReference>
<evidence type="ECO:0000259" key="11">
    <source>
        <dbReference type="PROSITE" id="PS50109"/>
    </source>
</evidence>
<evidence type="ECO:0000256" key="9">
    <source>
        <dbReference type="ARBA" id="ARBA00023170"/>
    </source>
</evidence>
<comment type="similarity">
    <text evidence="2">In the N-terminal section; belongs to the phytochrome family.</text>
</comment>
<dbReference type="Gene3D" id="3.30.450.270">
    <property type="match status" value="1"/>
</dbReference>
<keyword evidence="4" id="KW-0600">Photoreceptor protein</keyword>
<dbReference type="PANTHER" id="PTHR42878">
    <property type="entry name" value="TWO-COMPONENT HISTIDINE KINASE"/>
    <property type="match status" value="1"/>
</dbReference>
<dbReference type="InterPro" id="IPR013515">
    <property type="entry name" value="Phytochrome_cen-reg"/>
</dbReference>
<dbReference type="Gene3D" id="1.10.287.130">
    <property type="match status" value="1"/>
</dbReference>
<keyword evidence="7" id="KW-0418">Kinase</keyword>
<dbReference type="InterPro" id="IPR016132">
    <property type="entry name" value="Phyto_chromo_attachment"/>
</dbReference>
<organism evidence="12 13">
    <name type="scientific">Pyxidicoccus parkwayensis</name>
    <dbReference type="NCBI Taxonomy" id="2813578"/>
    <lineage>
        <taxon>Bacteria</taxon>
        <taxon>Pseudomonadati</taxon>
        <taxon>Myxococcota</taxon>
        <taxon>Myxococcia</taxon>
        <taxon>Myxococcales</taxon>
        <taxon>Cystobacterineae</taxon>
        <taxon>Myxococcaceae</taxon>
        <taxon>Pyxidicoccus</taxon>
    </lineage>
</organism>
<proteinExistence type="inferred from homology"/>
<dbReference type="InterPro" id="IPR043150">
    <property type="entry name" value="Phytochrome_PHY_sf"/>
</dbReference>
<dbReference type="SMART" id="SM00387">
    <property type="entry name" value="HATPase_c"/>
    <property type="match status" value="1"/>
</dbReference>
<evidence type="ECO:0000256" key="1">
    <source>
        <dbReference type="ARBA" id="ARBA00000085"/>
    </source>
</evidence>
<dbReference type="InterPro" id="IPR001294">
    <property type="entry name" value="Phytochrome"/>
</dbReference>
<gene>
    <name evidence="12" type="ORF">JY651_34050</name>
</gene>
<dbReference type="Pfam" id="PF08446">
    <property type="entry name" value="PAS_2"/>
    <property type="match status" value="1"/>
</dbReference>
<sequence length="763" mass="82923">MSLHAPELDLTQCDREPIHLLGGVQPHGVLLAFREPGLSVEVVSANAESLLGLPPEALRGQPITRVLDADSLQRVRTGTAAGPVRVTAGGRACSALLHLSDGLTVLELEPLTEDDAKAEEDALAAMHRLVSPLALARGTSSLLQSAADAVRALIGFDRIMVYRFHADWHGEVVAESRADGVDSFMGLHFPASDIPVQARALYTRNPLRLIADVDARPVPMVPPTLPDTRRPLDLSGAALRSVSEVHLEYLRNMHVRASFSVSLLKDGALWGLIACHHHSPRHVPAARRQACEVLARLLTLQLGAEERGAEAAERARRADLQSRLVTRLGECPSLPVALEEHGALLLELTGATGAALLLGDLLEARANPDEEADEVPLLFGRTPGEAEVRALAAWLAKDSGMGTVFHTEHLGARYAPLAASPDVAAGLLAVRLDSEAPRFVLWFRPEVARTVTWAGNPRKPAEPEPGHARLHPRASFDAWREEVRGTSAPWTREDMDAAESFRGALTGVVLRHAAELSRLSRALARSNAELESFSGTVGHDLKEPLRGIQQYTAFFLEDHGDSLDAEGREHLQAVGWLARRAQAMLDDLFELSRLGRIELAWGEADMQEVVDEALRTLSVRLEERHVEVRLPRRLPRVACDAVRIRQVWANLVSNAAKYQAGEPHWVELGYFGPGEPRPGAADRAGASYVFYVRDPGIGIAAQFHEAIFEMFRRLHPAHAFGGGSGAGLAIALRLVRLHGGELWVDSAPGQGSTFYFTLGRGPR</sequence>
<evidence type="ECO:0000313" key="13">
    <source>
        <dbReference type="Proteomes" id="UP000662747"/>
    </source>
</evidence>
<dbReference type="InterPro" id="IPR003018">
    <property type="entry name" value="GAF"/>
</dbReference>
<feature type="domain" description="Phytochrome chromophore attachment site" evidence="10">
    <location>
        <begin position="138"/>
        <end position="296"/>
    </location>
</feature>
<comment type="catalytic activity">
    <reaction evidence="1">
        <text>ATP + protein L-histidine = ADP + protein N-phospho-L-histidine.</text>
        <dbReference type="EC" id="2.7.13.3"/>
    </reaction>
</comment>
<keyword evidence="5" id="KW-0716">Sensory transduction</keyword>
<feature type="domain" description="Histidine kinase" evidence="11">
    <location>
        <begin position="536"/>
        <end position="762"/>
    </location>
</feature>
<dbReference type="Proteomes" id="UP000662747">
    <property type="component" value="Chromosome"/>
</dbReference>
<evidence type="ECO:0000256" key="4">
    <source>
        <dbReference type="ARBA" id="ARBA00022543"/>
    </source>
</evidence>
<evidence type="ECO:0000256" key="5">
    <source>
        <dbReference type="ARBA" id="ARBA00022606"/>
    </source>
</evidence>
<keyword evidence="9" id="KW-0675">Receptor</keyword>
<dbReference type="SUPFAM" id="SSF55781">
    <property type="entry name" value="GAF domain-like"/>
    <property type="match status" value="2"/>
</dbReference>
<dbReference type="InterPro" id="IPR013654">
    <property type="entry name" value="PAS_2"/>
</dbReference>
<dbReference type="InterPro" id="IPR003661">
    <property type="entry name" value="HisK_dim/P_dom"/>
</dbReference>
<dbReference type="CDD" id="cd00082">
    <property type="entry name" value="HisKA"/>
    <property type="match status" value="1"/>
</dbReference>
<dbReference type="SUPFAM" id="SSF47384">
    <property type="entry name" value="Homodimeric domain of signal transducing histidine kinase"/>
    <property type="match status" value="1"/>
</dbReference>
<dbReference type="SUPFAM" id="SSF55785">
    <property type="entry name" value="PYP-like sensor domain (PAS domain)"/>
    <property type="match status" value="1"/>
</dbReference>
<protein>
    <recommendedName>
        <fullName evidence="3">histidine kinase</fullName>
        <ecNumber evidence="3">2.7.13.3</ecNumber>
    </recommendedName>
</protein>
<dbReference type="InterPro" id="IPR029016">
    <property type="entry name" value="GAF-like_dom_sf"/>
</dbReference>
<dbReference type="InterPro" id="IPR036890">
    <property type="entry name" value="HATPase_C_sf"/>
</dbReference>
<dbReference type="RefSeq" id="WP_206721840.1">
    <property type="nucleotide sequence ID" value="NZ_CP071090.1"/>
</dbReference>
<dbReference type="PROSITE" id="PS50109">
    <property type="entry name" value="HIS_KIN"/>
    <property type="match status" value="1"/>
</dbReference>
<dbReference type="SMART" id="SM00388">
    <property type="entry name" value="HisKA"/>
    <property type="match status" value="1"/>
</dbReference>
<dbReference type="InterPro" id="IPR003594">
    <property type="entry name" value="HATPase_dom"/>
</dbReference>
<evidence type="ECO:0000256" key="7">
    <source>
        <dbReference type="ARBA" id="ARBA00022777"/>
    </source>
</evidence>
<dbReference type="Gene3D" id="3.30.450.40">
    <property type="match status" value="1"/>
</dbReference>
<dbReference type="InterPro" id="IPR035965">
    <property type="entry name" value="PAS-like_dom_sf"/>
</dbReference>
<dbReference type="InterPro" id="IPR005467">
    <property type="entry name" value="His_kinase_dom"/>
</dbReference>
<evidence type="ECO:0000256" key="2">
    <source>
        <dbReference type="ARBA" id="ARBA00006402"/>
    </source>
</evidence>
<dbReference type="InterPro" id="IPR036097">
    <property type="entry name" value="HisK_dim/P_sf"/>
</dbReference>
<keyword evidence="6" id="KW-0808">Transferase</keyword>
<evidence type="ECO:0000256" key="8">
    <source>
        <dbReference type="ARBA" id="ARBA00022991"/>
    </source>
</evidence>
<evidence type="ECO:0000313" key="12">
    <source>
        <dbReference type="EMBL" id="QSQ20259.1"/>
    </source>
</evidence>
<keyword evidence="13" id="KW-1185">Reference proteome</keyword>
<name>A0ABX7NPF3_9BACT</name>
<keyword evidence="8" id="KW-0157">Chromophore</keyword>
<evidence type="ECO:0000259" key="10">
    <source>
        <dbReference type="PROSITE" id="PS50046"/>
    </source>
</evidence>
<dbReference type="EC" id="2.7.13.3" evidence="3"/>
<dbReference type="PRINTS" id="PR01033">
    <property type="entry name" value="PHYTOCHROME"/>
</dbReference>
<evidence type="ECO:0000256" key="6">
    <source>
        <dbReference type="ARBA" id="ARBA00022679"/>
    </source>
</evidence>
<dbReference type="Pfam" id="PF02518">
    <property type="entry name" value="HATPase_c"/>
    <property type="match status" value="1"/>
</dbReference>
<dbReference type="Pfam" id="PF00360">
    <property type="entry name" value="PHY"/>
    <property type="match status" value="1"/>
</dbReference>
<dbReference type="Gene3D" id="3.30.450.20">
    <property type="entry name" value="PAS domain"/>
    <property type="match status" value="1"/>
</dbReference>
<dbReference type="EMBL" id="CP071090">
    <property type="protein sequence ID" value="QSQ20259.1"/>
    <property type="molecule type" value="Genomic_DNA"/>
</dbReference>
<accession>A0ABX7NPF3</accession>
<dbReference type="Gene3D" id="3.30.565.10">
    <property type="entry name" value="Histidine kinase-like ATPase, C-terminal domain"/>
    <property type="match status" value="1"/>
</dbReference>
<dbReference type="Pfam" id="PF00512">
    <property type="entry name" value="HisKA"/>
    <property type="match status" value="1"/>
</dbReference>
<reference evidence="12 13" key="1">
    <citation type="submission" date="2021-02" db="EMBL/GenBank/DDBJ databases">
        <title>De Novo genome assembly of isolated myxobacteria.</title>
        <authorList>
            <person name="Stevens D.C."/>
        </authorList>
    </citation>
    <scope>NUCLEOTIDE SEQUENCE [LARGE SCALE GENOMIC DNA]</scope>
    <source>
        <strain evidence="13">SCPEA02</strain>
    </source>
</reference>
<dbReference type="SUPFAM" id="SSF55874">
    <property type="entry name" value="ATPase domain of HSP90 chaperone/DNA topoisomerase II/histidine kinase"/>
    <property type="match status" value="1"/>
</dbReference>